<evidence type="ECO:0000313" key="1">
    <source>
        <dbReference type="EMBL" id="KAJ9690352.1"/>
    </source>
</evidence>
<evidence type="ECO:0000313" key="2">
    <source>
        <dbReference type="Proteomes" id="UP001168098"/>
    </source>
</evidence>
<reference evidence="1 2" key="1">
    <citation type="journal article" date="2023" name="BMC Biotechnol.">
        <title>Vitis rotundifolia cv Carlos genome sequencing.</title>
        <authorList>
            <person name="Huff M."/>
            <person name="Hulse-Kemp A."/>
            <person name="Scheffler B."/>
            <person name="Youngblood R."/>
            <person name="Simpson S."/>
            <person name="Babiker E."/>
            <person name="Staton M."/>
        </authorList>
    </citation>
    <scope>NUCLEOTIDE SEQUENCE [LARGE SCALE GENOMIC DNA]</scope>
    <source>
        <tissue evidence="1">Leaf</tissue>
    </source>
</reference>
<comment type="caution">
    <text evidence="1">The sequence shown here is derived from an EMBL/GenBank/DDBJ whole genome shotgun (WGS) entry which is preliminary data.</text>
</comment>
<sequence>MVEGYNFFMQPLVNIPRLNEEEDWRRTSIFQTRGVCQGKLCTLIIDGGKDHPNPYQIAWVNGTSILVSSHCLVTFNFNNNFELSAWCDENTYTLVHNGCNKILHPMKESPPHKEPKEKLASLKLEEPSNTLTKKQVKVTRKEEEIINDESRKQEVMELILDQPVEELKEVVEASKESMLNFPRPNIITSGGKHEEFVEISFEHRDLRILFFYKTVNKKSMGSNFPQAC</sequence>
<dbReference type="AlphaFoldDB" id="A0AA39DQC5"/>
<accession>A0AA39DQC5</accession>
<dbReference type="Proteomes" id="UP001168098">
    <property type="component" value="Unassembled WGS sequence"/>
</dbReference>
<proteinExistence type="predicted"/>
<name>A0AA39DQC5_VITRO</name>
<organism evidence="1 2">
    <name type="scientific">Vitis rotundifolia</name>
    <name type="common">Muscadine grape</name>
    <dbReference type="NCBI Taxonomy" id="103349"/>
    <lineage>
        <taxon>Eukaryota</taxon>
        <taxon>Viridiplantae</taxon>
        <taxon>Streptophyta</taxon>
        <taxon>Embryophyta</taxon>
        <taxon>Tracheophyta</taxon>
        <taxon>Spermatophyta</taxon>
        <taxon>Magnoliopsida</taxon>
        <taxon>eudicotyledons</taxon>
        <taxon>Gunneridae</taxon>
        <taxon>Pentapetalae</taxon>
        <taxon>rosids</taxon>
        <taxon>Vitales</taxon>
        <taxon>Vitaceae</taxon>
        <taxon>Viteae</taxon>
        <taxon>Vitis</taxon>
    </lineage>
</organism>
<dbReference type="EMBL" id="JARBHA010000010">
    <property type="protein sequence ID" value="KAJ9690352.1"/>
    <property type="molecule type" value="Genomic_DNA"/>
</dbReference>
<protein>
    <submittedName>
        <fullName evidence="1">Uncharacterized protein</fullName>
    </submittedName>
</protein>
<keyword evidence="2" id="KW-1185">Reference proteome</keyword>
<gene>
    <name evidence="1" type="ORF">PVL29_012812</name>
</gene>